<evidence type="ECO:0000313" key="5">
    <source>
        <dbReference type="EMBL" id="MBD2732625.1"/>
    </source>
</evidence>
<dbReference type="InterPro" id="IPR050498">
    <property type="entry name" value="Ycf3"/>
</dbReference>
<feature type="domain" description="Protein kinase" evidence="4">
    <location>
        <begin position="13"/>
        <end position="311"/>
    </location>
</feature>
<dbReference type="Gene3D" id="1.10.510.10">
    <property type="entry name" value="Transferase(Phosphotransferase) domain 1"/>
    <property type="match status" value="1"/>
</dbReference>
<feature type="repeat" description="TPR" evidence="3">
    <location>
        <begin position="450"/>
        <end position="483"/>
    </location>
</feature>
<evidence type="ECO:0000259" key="4">
    <source>
        <dbReference type="PROSITE" id="PS50011"/>
    </source>
</evidence>
<dbReference type="InterPro" id="IPR000719">
    <property type="entry name" value="Prot_kinase_dom"/>
</dbReference>
<proteinExistence type="predicted"/>
<dbReference type="SUPFAM" id="SSF48452">
    <property type="entry name" value="TPR-like"/>
    <property type="match status" value="1"/>
</dbReference>
<dbReference type="RefSeq" id="WP_190953332.1">
    <property type="nucleotide sequence ID" value="NZ_JACJTU010000001.1"/>
</dbReference>
<comment type="caution">
    <text evidence="5">The sequence shown here is derived from an EMBL/GenBank/DDBJ whole genome shotgun (WGS) entry which is preliminary data.</text>
</comment>
<reference evidence="5 6" key="1">
    <citation type="journal article" date="2020" name="ISME J.">
        <title>Comparative genomics reveals insights into cyanobacterial evolution and habitat adaptation.</title>
        <authorList>
            <person name="Chen M.Y."/>
            <person name="Teng W.K."/>
            <person name="Zhao L."/>
            <person name="Hu C.X."/>
            <person name="Zhou Y.K."/>
            <person name="Han B.P."/>
            <person name="Song L.R."/>
            <person name="Shu W.S."/>
        </authorList>
    </citation>
    <scope>NUCLEOTIDE SEQUENCE [LARGE SCALE GENOMIC DNA]</scope>
    <source>
        <strain evidence="5 6">FACHB-159</strain>
    </source>
</reference>
<dbReference type="Proteomes" id="UP000637383">
    <property type="component" value="Unassembled WGS sequence"/>
</dbReference>
<dbReference type="PROSITE" id="PS50011">
    <property type="entry name" value="PROTEIN_KINASE_DOM"/>
    <property type="match status" value="1"/>
</dbReference>
<dbReference type="Pfam" id="PF13432">
    <property type="entry name" value="TPR_16"/>
    <property type="match status" value="1"/>
</dbReference>
<accession>A0ABR8K0E7</accession>
<gene>
    <name evidence="5" type="ORF">H6H03_01675</name>
</gene>
<dbReference type="SUPFAM" id="SSF56112">
    <property type="entry name" value="Protein kinase-like (PK-like)"/>
    <property type="match status" value="1"/>
</dbReference>
<dbReference type="PROSITE" id="PS50293">
    <property type="entry name" value="TPR_REGION"/>
    <property type="match status" value="1"/>
</dbReference>
<evidence type="ECO:0000256" key="2">
    <source>
        <dbReference type="ARBA" id="ARBA00022803"/>
    </source>
</evidence>
<evidence type="ECO:0000313" key="6">
    <source>
        <dbReference type="Proteomes" id="UP000637383"/>
    </source>
</evidence>
<organism evidence="5 6">
    <name type="scientific">Nostoc paludosum FACHB-159</name>
    <dbReference type="NCBI Taxonomy" id="2692908"/>
    <lineage>
        <taxon>Bacteria</taxon>
        <taxon>Bacillati</taxon>
        <taxon>Cyanobacteriota</taxon>
        <taxon>Cyanophyceae</taxon>
        <taxon>Nostocales</taxon>
        <taxon>Nostocaceae</taxon>
        <taxon>Nostoc</taxon>
    </lineage>
</organism>
<keyword evidence="6" id="KW-1185">Reference proteome</keyword>
<evidence type="ECO:0000256" key="1">
    <source>
        <dbReference type="ARBA" id="ARBA00022737"/>
    </source>
</evidence>
<feature type="repeat" description="TPR" evidence="3">
    <location>
        <begin position="484"/>
        <end position="517"/>
    </location>
</feature>
<protein>
    <submittedName>
        <fullName evidence="5">Tetratricopeptide repeat protein</fullName>
    </submittedName>
</protein>
<dbReference type="InterPro" id="IPR019734">
    <property type="entry name" value="TPR_rpt"/>
</dbReference>
<keyword evidence="2 3" id="KW-0802">TPR repeat</keyword>
<dbReference type="EMBL" id="JACJTU010000001">
    <property type="protein sequence ID" value="MBD2732625.1"/>
    <property type="molecule type" value="Genomic_DNA"/>
</dbReference>
<dbReference type="SMART" id="SM00028">
    <property type="entry name" value="TPR"/>
    <property type="match status" value="5"/>
</dbReference>
<dbReference type="PANTHER" id="PTHR44858:SF1">
    <property type="entry name" value="UDP-N-ACETYLGLUCOSAMINE--PEPTIDE N-ACETYLGLUCOSAMINYLTRANSFERASE SPINDLY-RELATED"/>
    <property type="match status" value="1"/>
</dbReference>
<dbReference type="Gene3D" id="1.25.40.10">
    <property type="entry name" value="Tetratricopeptide repeat domain"/>
    <property type="match status" value="3"/>
</dbReference>
<dbReference type="PANTHER" id="PTHR44858">
    <property type="entry name" value="TETRATRICOPEPTIDE REPEAT PROTEIN 6"/>
    <property type="match status" value="1"/>
</dbReference>
<name>A0ABR8K0E7_9NOSO</name>
<dbReference type="InterPro" id="IPR011009">
    <property type="entry name" value="Kinase-like_dom_sf"/>
</dbReference>
<sequence length="721" mass="81352">MQVLRCSPKKEILNLSMSLGRGGEACVYAVPSDNNLVAKIYHKPSSAHAEKLQAMLANPPENPTASLGHISIAWPEDLLHAADGSNGILGFLMPRIQGMRPIIDFYNPRTRRQHCPLFNYQYLLRTARNLAAAFAALHASGYCIGDVNESNILVSDTALVTLIDTDSFQVRNPDTDIVYRCSVGKPEFTPPELQNKTFAEHDREISHDLFGLAVLVFQLLMEGTHPFSGIFQGAIEPPTYEARIAAGHFTYSQKRRVPYLPTPIAPPWEILHPSLQELFLRCFEDGHNNPQLRPSAQTWLSAIAEAEDSLITCTTNPQHRYNNHLNLCPWCERSVRLGGRDPFPSHRAIEAREHLQPRIKPKKRHTQTPRLPQRAMSPHLANYWQPMTPTGSHYKRSKKSNLYPIGFCLLGLVLLGSADLMIKFTEPLVSHNAYTQQTLKSGQGINKLSFADYYQQGHTAYKQRDYEKAVANYSQAIEQEPKHARALVNRGNARYNLKDYEGAVSDYTQALKIKPSEIKALVNRGNARFMLAEYSNDPDTEYNLALTDYNRAIGLEPNEVEAYIRRGIVRAQMAKYSGESQQVYKRAIADFTQAIKLNLSKAEAYFQRGVVYYQIAQYSSNYEEEYRQAIADFNQALTISPKLAKAFLKRGMVRYELAQYGGSESNQNQTRAIADLQTAAKIFLEQDDMDNYQQALSNMCVVVENKCDPLFQGSSSGEKIN</sequence>
<evidence type="ECO:0000256" key="3">
    <source>
        <dbReference type="PROSITE-ProRule" id="PRU00339"/>
    </source>
</evidence>
<keyword evidence="1" id="KW-0677">Repeat</keyword>
<dbReference type="InterPro" id="IPR011990">
    <property type="entry name" value="TPR-like_helical_dom_sf"/>
</dbReference>
<dbReference type="PROSITE" id="PS50005">
    <property type="entry name" value="TPR"/>
    <property type="match status" value="2"/>
</dbReference>